<comment type="caution">
    <text evidence="1">The sequence shown here is derived from an EMBL/GenBank/DDBJ whole genome shotgun (WGS) entry which is preliminary data.</text>
</comment>
<organism evidence="1 2">
    <name type="scientific">Rhizobium grahamii</name>
    <dbReference type="NCBI Taxonomy" id="1120045"/>
    <lineage>
        <taxon>Bacteria</taxon>
        <taxon>Pseudomonadati</taxon>
        <taxon>Pseudomonadota</taxon>
        <taxon>Alphaproteobacteria</taxon>
        <taxon>Hyphomicrobiales</taxon>
        <taxon>Rhizobiaceae</taxon>
        <taxon>Rhizobium/Agrobacterium group</taxon>
        <taxon>Rhizobium</taxon>
    </lineage>
</organism>
<accession>A0A370KK74</accession>
<gene>
    <name evidence="1" type="ORF">B5K06_21850</name>
</gene>
<dbReference type="AlphaFoldDB" id="A0A370KK74"/>
<evidence type="ECO:0000313" key="2">
    <source>
        <dbReference type="Proteomes" id="UP000254939"/>
    </source>
</evidence>
<name>A0A370KK74_9HYPH</name>
<proteinExistence type="predicted"/>
<dbReference type="Proteomes" id="UP000254939">
    <property type="component" value="Unassembled WGS sequence"/>
</dbReference>
<evidence type="ECO:0000313" key="1">
    <source>
        <dbReference type="EMBL" id="RDJ07091.1"/>
    </source>
</evidence>
<sequence>MVEIHPFKRLRAWTLLAARDQGQLISVTCDYCRVTHRYLATDLIELCGNVTLDKVLRRFRCEKCGKKNYLNMTLHVPHGSEFGELPVRRLREVRTTRIPVWSDDVLR</sequence>
<dbReference type="RefSeq" id="WP_016557403.1">
    <property type="nucleotide sequence ID" value="NZ_KZ857264.1"/>
</dbReference>
<reference evidence="1 2" key="1">
    <citation type="submission" date="2017-03" db="EMBL/GenBank/DDBJ databases">
        <title>Genome analysis of Rhizobial strains effectives or ineffectives for nitrogen fixation isolated from bean seeds.</title>
        <authorList>
            <person name="Peralta H."/>
            <person name="Aguilar-Vera A."/>
            <person name="Mora Y."/>
            <person name="Vargas-Lagunas C."/>
            <person name="Girard L."/>
            <person name="Mora J."/>
        </authorList>
    </citation>
    <scope>NUCLEOTIDE SEQUENCE [LARGE SCALE GENOMIC DNA]</scope>
    <source>
        <strain evidence="1 2">CCGM3</strain>
    </source>
</reference>
<protein>
    <submittedName>
        <fullName evidence="1">Uncharacterized protein</fullName>
    </submittedName>
</protein>
<dbReference type="OrthoDB" id="8374127at2"/>
<dbReference type="EMBL" id="NAAC01000023">
    <property type="protein sequence ID" value="RDJ07091.1"/>
    <property type="molecule type" value="Genomic_DNA"/>
</dbReference>